<feature type="repeat" description="ANK" evidence="3">
    <location>
        <begin position="729"/>
        <end position="761"/>
    </location>
</feature>
<dbReference type="SMART" id="SM00248">
    <property type="entry name" value="ANK"/>
    <property type="match status" value="21"/>
</dbReference>
<feature type="repeat" description="ANK" evidence="3">
    <location>
        <begin position="364"/>
        <end position="396"/>
    </location>
</feature>
<gene>
    <name evidence="4" type="primary">103315725</name>
</gene>
<dbReference type="KEGG" id="nvi:103315725"/>
<feature type="repeat" description="ANK" evidence="3">
    <location>
        <begin position="266"/>
        <end position="298"/>
    </location>
</feature>
<dbReference type="PANTHER" id="PTHR24198">
    <property type="entry name" value="ANKYRIN REPEAT AND PROTEIN KINASE DOMAIN-CONTAINING PROTEIN"/>
    <property type="match status" value="1"/>
</dbReference>
<feature type="repeat" description="ANK" evidence="3">
    <location>
        <begin position="299"/>
        <end position="331"/>
    </location>
</feature>
<name>A0A7M7H254_NASVI</name>
<dbReference type="Pfam" id="PF00023">
    <property type="entry name" value="Ank"/>
    <property type="match status" value="2"/>
</dbReference>
<reference evidence="4" key="1">
    <citation type="submission" date="2021-01" db="UniProtKB">
        <authorList>
            <consortium name="EnsemblMetazoa"/>
        </authorList>
    </citation>
    <scope>IDENTIFICATION</scope>
</reference>
<feature type="repeat" description="ANK" evidence="3">
    <location>
        <begin position="397"/>
        <end position="429"/>
    </location>
</feature>
<accession>A0A7M7H254</accession>
<dbReference type="PANTHER" id="PTHR24198:SF165">
    <property type="entry name" value="ANKYRIN REPEAT-CONTAINING PROTEIN-RELATED"/>
    <property type="match status" value="1"/>
</dbReference>
<protein>
    <submittedName>
        <fullName evidence="4">Uncharacterized protein</fullName>
    </submittedName>
</protein>
<dbReference type="AlphaFoldDB" id="A0A7M7H254"/>
<dbReference type="Pfam" id="PF12796">
    <property type="entry name" value="Ank_2"/>
    <property type="match status" value="5"/>
</dbReference>
<evidence type="ECO:0000313" key="4">
    <source>
        <dbReference type="EnsemblMetazoa" id="XP_008204246"/>
    </source>
</evidence>
<organism evidence="4 5">
    <name type="scientific">Nasonia vitripennis</name>
    <name type="common">Parasitic wasp</name>
    <dbReference type="NCBI Taxonomy" id="7425"/>
    <lineage>
        <taxon>Eukaryota</taxon>
        <taxon>Metazoa</taxon>
        <taxon>Ecdysozoa</taxon>
        <taxon>Arthropoda</taxon>
        <taxon>Hexapoda</taxon>
        <taxon>Insecta</taxon>
        <taxon>Pterygota</taxon>
        <taxon>Neoptera</taxon>
        <taxon>Endopterygota</taxon>
        <taxon>Hymenoptera</taxon>
        <taxon>Apocrita</taxon>
        <taxon>Proctotrupomorpha</taxon>
        <taxon>Chalcidoidea</taxon>
        <taxon>Pteromalidae</taxon>
        <taxon>Pteromalinae</taxon>
        <taxon>Nasonia</taxon>
    </lineage>
</organism>
<feature type="repeat" description="ANK" evidence="3">
    <location>
        <begin position="233"/>
        <end position="265"/>
    </location>
</feature>
<dbReference type="Gene3D" id="1.25.40.20">
    <property type="entry name" value="Ankyrin repeat-containing domain"/>
    <property type="match status" value="6"/>
</dbReference>
<dbReference type="InterPro" id="IPR036770">
    <property type="entry name" value="Ankyrin_rpt-contain_sf"/>
</dbReference>
<sequence length="965" mass="108706">MEGIKNKNESNNELHNAIIEGNTEKVIQCLKSQTIDINSIIGKDSYLDVAIKSQNLEVIKLLLQANAVVPASLIPSFDDANKEIIKLLLAHTVDIEKTDSNGMTYLHLAVKNNLPDIVELLLSKGSNIYAKTVLKQTAMHIACQEKNITMILLLNRHMNLFPIKNGEKETALHFALNFEDLSIVKLLVQEGARINASNKFGLTALHLAILKKKLDIVQYLIKSGADVNFATNDKRVPLHMAAECGSVEMVKILLENGAIVNKKTEFGITPLHTAVFTRRKEIVELFVDAKANVNAVGNRDETPLNIAVAHECEDIVKILISHGAIVNHGNKKDMLLHMAAFNKSINLVKLLLEHNADVSVVYMNDRTALHMAAERKCPEIVEMLLMKGADVDAKTDDGFTALHISVEYNDLETCKVLLQNKANIDLEDKKGRTPLCFAAERGYVKILQQILSFKPDLQKNKLALYCAVKDNHTSHKTIILELIAHGYSMDLLKLWPEIYIDIFMLNAVRNGHTGIVEYLLKHGYNANKPLQTQAVEDVNYGSLLHLAVRKRQLQNAQLLIKFGSDINIVDKSGQKPIFYAVENNCFQMTKLLLDNKAVLDDSCELLFMAARENNFRLIREILKYYKNVNIQDEFGTTALHFAAWHGNEETVQLLFENGAKCASVDQSRQVSFNSELYTKIQVIYGEEAMEEFKKNVLTTPLHIAARKNCSDIAEAILESGLSVNCRDGCGRTPLHVATLFNNIGPMHLFMEFNADLYAKDNDGYTCIDYACNNNQFIGNMHMDKVFPFVNKLIPIINTIDNCTTASELLMKYLAVTHLRNEKSCEKPSSCSKKLEDLYDNCVSEIALLNSTKIINSITLGDVLIRSIDTVTSYLKNAKFVKAFECIMDVETFPLYGIILKKKMRRAKERRLLLDEAQIYFTDILCLLEPPANRIMDFLNTRDLACIKQAYESFYSQLGYRKCKES</sequence>
<dbReference type="InterPro" id="IPR002110">
    <property type="entry name" value="Ankyrin_rpt"/>
</dbReference>
<dbReference type="SUPFAM" id="SSF48403">
    <property type="entry name" value="Ankyrin repeat"/>
    <property type="match status" value="3"/>
</dbReference>
<feature type="repeat" description="ANK" evidence="3">
    <location>
        <begin position="331"/>
        <end position="363"/>
    </location>
</feature>
<dbReference type="EnsemblMetazoa" id="XM_008206024">
    <property type="protein sequence ID" value="XP_008204246"/>
    <property type="gene ID" value="LOC103315725"/>
</dbReference>
<feature type="repeat" description="ANK" evidence="3">
    <location>
        <begin position="699"/>
        <end position="728"/>
    </location>
</feature>
<dbReference type="SMR" id="A0A7M7H254"/>
<dbReference type="OMA" id="VHIPNKA"/>
<feature type="repeat" description="ANK" evidence="3">
    <location>
        <begin position="101"/>
        <end position="133"/>
    </location>
</feature>
<feature type="repeat" description="ANK" evidence="3">
    <location>
        <begin position="200"/>
        <end position="232"/>
    </location>
</feature>
<dbReference type="OrthoDB" id="194358at2759"/>
<keyword evidence="2 3" id="KW-0040">ANK repeat</keyword>
<evidence type="ECO:0000256" key="1">
    <source>
        <dbReference type="ARBA" id="ARBA00022737"/>
    </source>
</evidence>
<feature type="repeat" description="ANK" evidence="3">
    <location>
        <begin position="167"/>
        <end position="199"/>
    </location>
</feature>
<evidence type="ECO:0000256" key="2">
    <source>
        <dbReference type="ARBA" id="ARBA00023043"/>
    </source>
</evidence>
<dbReference type="Pfam" id="PF13637">
    <property type="entry name" value="Ank_4"/>
    <property type="match status" value="1"/>
</dbReference>
<evidence type="ECO:0000256" key="3">
    <source>
        <dbReference type="PROSITE-ProRule" id="PRU00023"/>
    </source>
</evidence>
<feature type="repeat" description="ANK" evidence="3">
    <location>
        <begin position="634"/>
        <end position="666"/>
    </location>
</feature>
<keyword evidence="5" id="KW-1185">Reference proteome</keyword>
<feature type="repeat" description="ANK" evidence="3">
    <location>
        <begin position="539"/>
        <end position="571"/>
    </location>
</feature>
<dbReference type="Proteomes" id="UP000002358">
    <property type="component" value="Chromosome 5"/>
</dbReference>
<dbReference type="PROSITE" id="PS50297">
    <property type="entry name" value="ANK_REP_REGION"/>
    <property type="match status" value="13"/>
</dbReference>
<dbReference type="InParanoid" id="A0A7M7H254"/>
<proteinExistence type="predicted"/>
<keyword evidence="1" id="KW-0677">Repeat</keyword>
<dbReference type="PRINTS" id="PR01415">
    <property type="entry name" value="ANKYRIN"/>
</dbReference>
<evidence type="ECO:0000313" key="5">
    <source>
        <dbReference type="Proteomes" id="UP000002358"/>
    </source>
</evidence>
<dbReference type="PROSITE" id="PS50088">
    <property type="entry name" value="ANK_REPEAT"/>
    <property type="match status" value="13"/>
</dbReference>